<feature type="chain" id="PRO_5046098837" evidence="1">
    <location>
        <begin position="23"/>
        <end position="258"/>
    </location>
</feature>
<evidence type="ECO:0000256" key="1">
    <source>
        <dbReference type="SAM" id="SignalP"/>
    </source>
</evidence>
<dbReference type="EMBL" id="CP020373">
    <property type="protein sequence ID" value="AZQ11984.1"/>
    <property type="molecule type" value="Genomic_DNA"/>
</dbReference>
<dbReference type="SMART" id="SM00671">
    <property type="entry name" value="SEL1"/>
    <property type="match status" value="3"/>
</dbReference>
<accession>A0ABM7DQL6</accession>
<evidence type="ECO:0000313" key="3">
    <source>
        <dbReference type="Proteomes" id="UP000278437"/>
    </source>
</evidence>
<dbReference type="SUPFAM" id="SSF81901">
    <property type="entry name" value="HCP-like"/>
    <property type="match status" value="1"/>
</dbReference>
<dbReference type="RefSeq" id="WP_418856584.1">
    <property type="nucleotide sequence ID" value="NZ_CP020373.1"/>
</dbReference>
<reference evidence="3" key="1">
    <citation type="submission" date="2017-03" db="EMBL/GenBank/DDBJ databases">
        <title>Full genome sequence of a non-lethal Shewanella isolate that potentiates virulence of Vibio parahaemolyticus causing acute hepatopancreatic necrosis disease (AHPND) in shrimp.</title>
        <authorList>
            <person name="Prachumwat A."/>
            <person name="Sritunyalucksana K."/>
        </authorList>
    </citation>
    <scope>NUCLEOTIDE SEQUENCE [LARGE SCALE GENOMIC DNA]</scope>
    <source>
        <strain evidence="3">TH2012</strain>
    </source>
</reference>
<sequence length="258" mass="28322">MKYWQGITAAVVLMLNVGTASAFSLPRPAGDEAAGKLLHIEMRAANEDADAQFLLGLMHVSGRYVAQDAELGMQWIGRAANQGHGKAQQTLADLRFEGQLVNRNLAEAERWYLQMSLRGERWANFRLGFIYAAGGDGVERNCGRAVEQFQLAGDQVALGNAAWILATCPEAKYRDGSKAVTLALKLLSENANDPTNLDNLAAAYAELGDFNNAVAAQQRAIAALEHSKQTDLKAEEFHQRLKHYQQGKPYREVIPLQP</sequence>
<dbReference type="PANTHER" id="PTHR11102:SF160">
    <property type="entry name" value="ERAD-ASSOCIATED E3 UBIQUITIN-PROTEIN LIGASE COMPONENT HRD3"/>
    <property type="match status" value="1"/>
</dbReference>
<dbReference type="Pfam" id="PF08238">
    <property type="entry name" value="Sel1"/>
    <property type="match status" value="3"/>
</dbReference>
<organism evidence="2 3">
    <name type="scientific">Shewanella khirikhana</name>
    <dbReference type="NCBI Taxonomy" id="1965282"/>
    <lineage>
        <taxon>Bacteria</taxon>
        <taxon>Pseudomonadati</taxon>
        <taxon>Pseudomonadota</taxon>
        <taxon>Gammaproteobacteria</taxon>
        <taxon>Alteromonadales</taxon>
        <taxon>Shewanellaceae</taxon>
        <taxon>Shewanella</taxon>
    </lineage>
</organism>
<dbReference type="InterPro" id="IPR050767">
    <property type="entry name" value="Sel1_AlgK"/>
</dbReference>
<dbReference type="InterPro" id="IPR006597">
    <property type="entry name" value="Sel1-like"/>
</dbReference>
<dbReference type="PANTHER" id="PTHR11102">
    <property type="entry name" value="SEL-1-LIKE PROTEIN"/>
    <property type="match status" value="1"/>
</dbReference>
<evidence type="ECO:0000313" key="2">
    <source>
        <dbReference type="EMBL" id="AZQ11984.1"/>
    </source>
</evidence>
<keyword evidence="1" id="KW-0732">Signal</keyword>
<dbReference type="InterPro" id="IPR011990">
    <property type="entry name" value="TPR-like_helical_dom_sf"/>
</dbReference>
<name>A0ABM7DQL6_9GAMM</name>
<dbReference type="Gene3D" id="1.25.40.10">
    <property type="entry name" value="Tetratricopeptide repeat domain"/>
    <property type="match status" value="2"/>
</dbReference>
<feature type="signal peptide" evidence="1">
    <location>
        <begin position="1"/>
        <end position="22"/>
    </location>
</feature>
<protein>
    <submittedName>
        <fullName evidence="2">Sel1 repeat protein</fullName>
    </submittedName>
</protein>
<gene>
    <name evidence="2" type="ORF">STH12_02915</name>
</gene>
<keyword evidence="3" id="KW-1185">Reference proteome</keyword>
<dbReference type="Proteomes" id="UP000278437">
    <property type="component" value="Chromosome"/>
</dbReference>
<proteinExistence type="predicted"/>